<protein>
    <submittedName>
        <fullName evidence="2">Uncharacterized protein</fullName>
    </submittedName>
</protein>
<comment type="caution">
    <text evidence="2">The sequence shown here is derived from an EMBL/GenBank/DDBJ whole genome shotgun (WGS) entry which is preliminary data.</text>
</comment>
<sequence length="200" mass="23202">MKAGIQGGRRRVQGGKQVSDVTMDDIYNAQKKLGELRWEYWKSEVVFSFQWWLLLVTTILMFAIWFKLTNKGNRHVLVLYVFVTVLLATSLDVLGAELMLWDYPKMLLPWGARLASVDCMVGLILSLLYEKFTSWRNFIIAATVTSAFFAFIMEPLTIWLHIYLPYNWKSIYSFPVYIVMSCGIKAFTDFVLRPESSPAR</sequence>
<dbReference type="Proteomes" id="UP000570361">
    <property type="component" value="Unassembled WGS sequence"/>
</dbReference>
<dbReference type="AlphaFoldDB" id="A0A7W5B221"/>
<reference evidence="2 3" key="1">
    <citation type="submission" date="2020-08" db="EMBL/GenBank/DDBJ databases">
        <title>Genomic Encyclopedia of Type Strains, Phase III (KMG-III): the genomes of soil and plant-associated and newly described type strains.</title>
        <authorList>
            <person name="Whitman W."/>
        </authorList>
    </citation>
    <scope>NUCLEOTIDE SEQUENCE [LARGE SCALE GENOMIC DNA]</scope>
    <source>
        <strain evidence="2 3">CECT 5862</strain>
    </source>
</reference>
<keyword evidence="3" id="KW-1185">Reference proteome</keyword>
<proteinExistence type="predicted"/>
<feature type="transmembrane region" description="Helical" evidence="1">
    <location>
        <begin position="138"/>
        <end position="162"/>
    </location>
</feature>
<evidence type="ECO:0000313" key="3">
    <source>
        <dbReference type="Proteomes" id="UP000570361"/>
    </source>
</evidence>
<name>A0A7W5B221_9BACL</name>
<feature type="transmembrane region" description="Helical" evidence="1">
    <location>
        <begin position="107"/>
        <end position="129"/>
    </location>
</feature>
<organism evidence="2 3">
    <name type="scientific">Paenibacillus phyllosphaerae</name>
    <dbReference type="NCBI Taxonomy" id="274593"/>
    <lineage>
        <taxon>Bacteria</taxon>
        <taxon>Bacillati</taxon>
        <taxon>Bacillota</taxon>
        <taxon>Bacilli</taxon>
        <taxon>Bacillales</taxon>
        <taxon>Paenibacillaceae</taxon>
        <taxon>Paenibacillus</taxon>
    </lineage>
</organism>
<gene>
    <name evidence="2" type="ORF">FHS18_005089</name>
</gene>
<feature type="transmembrane region" description="Helical" evidence="1">
    <location>
        <begin position="174"/>
        <end position="192"/>
    </location>
</feature>
<keyword evidence="1" id="KW-1133">Transmembrane helix</keyword>
<keyword evidence="1" id="KW-0472">Membrane</keyword>
<keyword evidence="1" id="KW-0812">Transmembrane</keyword>
<feature type="transmembrane region" description="Helical" evidence="1">
    <location>
        <begin position="49"/>
        <end position="66"/>
    </location>
</feature>
<accession>A0A7W5B221</accession>
<evidence type="ECO:0000313" key="2">
    <source>
        <dbReference type="EMBL" id="MBB3112987.1"/>
    </source>
</evidence>
<evidence type="ECO:0000256" key="1">
    <source>
        <dbReference type="SAM" id="Phobius"/>
    </source>
</evidence>
<feature type="transmembrane region" description="Helical" evidence="1">
    <location>
        <begin position="78"/>
        <end position="101"/>
    </location>
</feature>
<dbReference type="EMBL" id="JACHXK010000015">
    <property type="protein sequence ID" value="MBB3112987.1"/>
    <property type="molecule type" value="Genomic_DNA"/>
</dbReference>
<dbReference type="RefSeq" id="WP_183603082.1">
    <property type="nucleotide sequence ID" value="NZ_JACHXK010000015.1"/>
</dbReference>